<evidence type="ECO:0000313" key="5">
    <source>
        <dbReference type="EMBL" id="AGK98486.1"/>
    </source>
</evidence>
<dbReference type="RefSeq" id="WP_015616769.1">
    <property type="nucleotide sequence ID" value="NC_021182.1"/>
</dbReference>
<dbReference type="InterPro" id="IPR010982">
    <property type="entry name" value="Lambda_DNA-bd_dom_sf"/>
</dbReference>
<dbReference type="GO" id="GO:0003700">
    <property type="term" value="F:DNA-binding transcription factor activity"/>
    <property type="evidence" value="ECO:0007669"/>
    <property type="project" value="TreeGrafter"/>
</dbReference>
<dbReference type="InterPro" id="IPR000843">
    <property type="entry name" value="HTH_LacI"/>
</dbReference>
<organism evidence="5 6">
    <name type="scientific">Clostridium pasteurianum BC1</name>
    <dbReference type="NCBI Taxonomy" id="86416"/>
    <lineage>
        <taxon>Bacteria</taxon>
        <taxon>Bacillati</taxon>
        <taxon>Bacillota</taxon>
        <taxon>Clostridia</taxon>
        <taxon>Eubacteriales</taxon>
        <taxon>Clostridiaceae</taxon>
        <taxon>Clostridium</taxon>
    </lineage>
</organism>
<keyword evidence="2" id="KW-0238">DNA-binding</keyword>
<keyword evidence="3" id="KW-0804">Transcription</keyword>
<evidence type="ECO:0000256" key="2">
    <source>
        <dbReference type="ARBA" id="ARBA00023125"/>
    </source>
</evidence>
<reference evidence="5 6" key="1">
    <citation type="submission" date="2012-01" db="EMBL/GenBank/DDBJ databases">
        <title>Complete sequence of chromosome of Clostridium pasteurianum BC1.</title>
        <authorList>
            <consortium name="US DOE Joint Genome Institute"/>
            <person name="Lucas S."/>
            <person name="Han J."/>
            <person name="Lapidus A."/>
            <person name="Cheng J.-F."/>
            <person name="Goodwin L."/>
            <person name="Pitluck S."/>
            <person name="Peters L."/>
            <person name="Mikhailova N."/>
            <person name="Teshima H."/>
            <person name="Detter J.C."/>
            <person name="Han C."/>
            <person name="Tapia R."/>
            <person name="Land M."/>
            <person name="Hauser L."/>
            <person name="Kyrpides N."/>
            <person name="Ivanova N."/>
            <person name="Pagani I."/>
            <person name="Dunn J."/>
            <person name="Taghavi S."/>
            <person name="Francis A."/>
            <person name="van der Lelie D."/>
            <person name="Woyke T."/>
        </authorList>
    </citation>
    <scope>NUCLEOTIDE SEQUENCE [LARGE SCALE GENOMIC DNA]</scope>
    <source>
        <strain evidence="5 6">BC1</strain>
    </source>
</reference>
<dbReference type="Pfam" id="PF00356">
    <property type="entry name" value="LacI"/>
    <property type="match status" value="1"/>
</dbReference>
<dbReference type="GO" id="GO:0000976">
    <property type="term" value="F:transcription cis-regulatory region binding"/>
    <property type="evidence" value="ECO:0007669"/>
    <property type="project" value="TreeGrafter"/>
</dbReference>
<dbReference type="PRINTS" id="PR00036">
    <property type="entry name" value="HTHLACI"/>
</dbReference>
<dbReference type="OrthoDB" id="369222at2"/>
<proteinExistence type="predicted"/>
<dbReference type="SUPFAM" id="SSF53822">
    <property type="entry name" value="Periplasmic binding protein-like I"/>
    <property type="match status" value="1"/>
</dbReference>
<dbReference type="STRING" id="86416.Clopa_3707"/>
<protein>
    <submittedName>
        <fullName evidence="5">Transcriptional regulator</fullName>
    </submittedName>
</protein>
<name>R4K9X9_CLOPA</name>
<dbReference type="Pfam" id="PF13377">
    <property type="entry name" value="Peripla_BP_3"/>
    <property type="match status" value="1"/>
</dbReference>
<dbReference type="PATRIC" id="fig|86416.3.peg.3705"/>
<feature type="domain" description="HTH lacI-type" evidence="4">
    <location>
        <begin position="3"/>
        <end position="57"/>
    </location>
</feature>
<dbReference type="InterPro" id="IPR028082">
    <property type="entry name" value="Peripla_BP_I"/>
</dbReference>
<dbReference type="PANTHER" id="PTHR30146">
    <property type="entry name" value="LACI-RELATED TRANSCRIPTIONAL REPRESSOR"/>
    <property type="match status" value="1"/>
</dbReference>
<dbReference type="Gene3D" id="1.10.260.40">
    <property type="entry name" value="lambda repressor-like DNA-binding domains"/>
    <property type="match status" value="1"/>
</dbReference>
<dbReference type="KEGG" id="cpas:Clopa_3707"/>
<dbReference type="PANTHER" id="PTHR30146:SF149">
    <property type="entry name" value="HTH-TYPE TRANSCRIPTIONAL REGULATOR EBGR"/>
    <property type="match status" value="1"/>
</dbReference>
<dbReference type="PROSITE" id="PS50932">
    <property type="entry name" value="HTH_LACI_2"/>
    <property type="match status" value="1"/>
</dbReference>
<dbReference type="SUPFAM" id="SSF47413">
    <property type="entry name" value="lambda repressor-like DNA-binding domains"/>
    <property type="match status" value="1"/>
</dbReference>
<accession>R4K9X9</accession>
<dbReference type="CDD" id="cd01392">
    <property type="entry name" value="HTH_LacI"/>
    <property type="match status" value="1"/>
</dbReference>
<evidence type="ECO:0000313" key="6">
    <source>
        <dbReference type="Proteomes" id="UP000013523"/>
    </source>
</evidence>
<evidence type="ECO:0000256" key="3">
    <source>
        <dbReference type="ARBA" id="ARBA00023163"/>
    </source>
</evidence>
<keyword evidence="6" id="KW-1185">Reference proteome</keyword>
<dbReference type="Gene3D" id="3.40.50.2300">
    <property type="match status" value="2"/>
</dbReference>
<gene>
    <name evidence="5" type="ORF">Clopa_3707</name>
</gene>
<dbReference type="HOGENOM" id="CLU_037628_6_0_9"/>
<dbReference type="EMBL" id="CP003261">
    <property type="protein sequence ID" value="AGK98486.1"/>
    <property type="molecule type" value="Genomic_DNA"/>
</dbReference>
<dbReference type="InterPro" id="IPR046335">
    <property type="entry name" value="LacI/GalR-like_sensor"/>
</dbReference>
<sequence length="330" mass="37552">MIVTIKDVARKAGVSAATVSRVINNSKPVNEELRRKVDKVIKDMNYTPNVITRNFLLNQTKLIGVVIPYVSNQFHSIALEGIDEVAAKYGYSIIICNIYQSIEKEYKYFEILKERQVDGVILMHENTEEEIRNFLSERNIPIVLASVTVKGMILPTVRIDEVKAAYDATKYFIKNEHNIVAMICGNGVTAGEYRKLGYIKALKDYGRKIDERYIMQGDFDVKSGYENMKKLLELEKIPTAVFAASDEIAIGAINCIYDFGYKVPEDISLIGFDDIELASVFRPHLTTIRQPIKKIGQGATEMLIKILNNEKIENYDEILDHELIIRQTTK</sequence>
<dbReference type="eggNOG" id="COG1609">
    <property type="taxonomic scope" value="Bacteria"/>
</dbReference>
<evidence type="ECO:0000259" key="4">
    <source>
        <dbReference type="PROSITE" id="PS50932"/>
    </source>
</evidence>
<keyword evidence="1" id="KW-0805">Transcription regulation</keyword>
<dbReference type="PROSITE" id="PS00356">
    <property type="entry name" value="HTH_LACI_1"/>
    <property type="match status" value="1"/>
</dbReference>
<dbReference type="AlphaFoldDB" id="R4K9X9"/>
<dbReference type="SMART" id="SM00354">
    <property type="entry name" value="HTH_LACI"/>
    <property type="match status" value="1"/>
</dbReference>
<evidence type="ECO:0000256" key="1">
    <source>
        <dbReference type="ARBA" id="ARBA00023015"/>
    </source>
</evidence>
<dbReference type="Proteomes" id="UP000013523">
    <property type="component" value="Chromosome"/>
</dbReference>